<keyword evidence="3" id="KW-1185">Reference proteome</keyword>
<dbReference type="Gene3D" id="3.20.20.80">
    <property type="entry name" value="Glycosidases"/>
    <property type="match status" value="1"/>
</dbReference>
<sequence>MKSFLAALLAAAASFSLLPSVQASKEVFAHVILGNTADLQTTDWESDITLAQEAKIDGFVLNVAFNDPNNDQSLSRAFEAAASKNFSLFFSFDYLALGPWPQASVVDLLNRFVSSPAYFKQDDKPFVSTFEGPGNADDWPGIKSQTNCFFVPDWSSLPATEAVSRAGGVVDGLFSFNAWPVGPTNMTTEPDKDFQSALSGAGDKKYMMPVSPWFYTALPGLAKNWMWRGDNLWEERWKQVLEIQPDFVQILTWNDFGESHYIGPVRELPAKQLIDAGGAPVDYVSGNTHDGWRKQLPFYIEQYKSGTTEQEFEESVVAYYRTNPAQACGSGGTTGNNADFPGQVEIPPDQMVEDSVFYTALLKEPAQVEVEIGGVKVEGNTAFFSRPQGDGAGIYQGSVSFGGKTGDVVVRVVRDGNVIAEAKGGAPIAAECTAINWNAVCISSP</sequence>
<feature type="chain" id="PRO_5043012114" evidence="1">
    <location>
        <begin position="24"/>
        <end position="445"/>
    </location>
</feature>
<name>A0AAN6Y0E4_9PEZI</name>
<dbReference type="Proteomes" id="UP001301769">
    <property type="component" value="Unassembled WGS sequence"/>
</dbReference>
<dbReference type="Pfam" id="PF03659">
    <property type="entry name" value="Glyco_hydro_71"/>
    <property type="match status" value="1"/>
</dbReference>
<accession>A0AAN6Y0E4</accession>
<gene>
    <name evidence="2" type="ORF">QBC37DRAFT_324770</name>
</gene>
<organism evidence="2 3">
    <name type="scientific">Rhypophila decipiens</name>
    <dbReference type="NCBI Taxonomy" id="261697"/>
    <lineage>
        <taxon>Eukaryota</taxon>
        <taxon>Fungi</taxon>
        <taxon>Dikarya</taxon>
        <taxon>Ascomycota</taxon>
        <taxon>Pezizomycotina</taxon>
        <taxon>Sordariomycetes</taxon>
        <taxon>Sordariomycetidae</taxon>
        <taxon>Sordariales</taxon>
        <taxon>Naviculisporaceae</taxon>
        <taxon>Rhypophila</taxon>
    </lineage>
</organism>
<feature type="signal peptide" evidence="1">
    <location>
        <begin position="1"/>
        <end position="23"/>
    </location>
</feature>
<proteinExistence type="predicted"/>
<dbReference type="InterPro" id="IPR005197">
    <property type="entry name" value="Glyco_hydro_71"/>
</dbReference>
<protein>
    <submittedName>
        <fullName evidence="2">Glycoside hydrolase</fullName>
    </submittedName>
</protein>
<evidence type="ECO:0000313" key="2">
    <source>
        <dbReference type="EMBL" id="KAK4208940.1"/>
    </source>
</evidence>
<dbReference type="CDD" id="cd11577">
    <property type="entry name" value="GH71"/>
    <property type="match status" value="1"/>
</dbReference>
<dbReference type="EMBL" id="MU858222">
    <property type="protein sequence ID" value="KAK4208940.1"/>
    <property type="molecule type" value="Genomic_DNA"/>
</dbReference>
<dbReference type="AlphaFoldDB" id="A0AAN6Y0E4"/>
<reference evidence="2" key="1">
    <citation type="journal article" date="2023" name="Mol. Phylogenet. Evol.">
        <title>Genome-scale phylogeny and comparative genomics of the fungal order Sordariales.</title>
        <authorList>
            <person name="Hensen N."/>
            <person name="Bonometti L."/>
            <person name="Westerberg I."/>
            <person name="Brannstrom I.O."/>
            <person name="Guillou S."/>
            <person name="Cros-Aarteil S."/>
            <person name="Calhoun S."/>
            <person name="Haridas S."/>
            <person name="Kuo A."/>
            <person name="Mondo S."/>
            <person name="Pangilinan J."/>
            <person name="Riley R."/>
            <person name="LaButti K."/>
            <person name="Andreopoulos B."/>
            <person name="Lipzen A."/>
            <person name="Chen C."/>
            <person name="Yan M."/>
            <person name="Daum C."/>
            <person name="Ng V."/>
            <person name="Clum A."/>
            <person name="Steindorff A."/>
            <person name="Ohm R.A."/>
            <person name="Martin F."/>
            <person name="Silar P."/>
            <person name="Natvig D.O."/>
            <person name="Lalanne C."/>
            <person name="Gautier V."/>
            <person name="Ament-Velasquez S.L."/>
            <person name="Kruys A."/>
            <person name="Hutchinson M.I."/>
            <person name="Powell A.J."/>
            <person name="Barry K."/>
            <person name="Miller A.N."/>
            <person name="Grigoriev I.V."/>
            <person name="Debuchy R."/>
            <person name="Gladieux P."/>
            <person name="Hiltunen Thoren M."/>
            <person name="Johannesson H."/>
        </authorList>
    </citation>
    <scope>NUCLEOTIDE SEQUENCE</scope>
    <source>
        <strain evidence="2">PSN293</strain>
    </source>
</reference>
<keyword evidence="1" id="KW-0732">Signal</keyword>
<keyword evidence="2" id="KW-0378">Hydrolase</keyword>
<comment type="caution">
    <text evidence="2">The sequence shown here is derived from an EMBL/GenBank/DDBJ whole genome shotgun (WGS) entry which is preliminary data.</text>
</comment>
<reference evidence="2" key="2">
    <citation type="submission" date="2023-05" db="EMBL/GenBank/DDBJ databases">
        <authorList>
            <consortium name="Lawrence Berkeley National Laboratory"/>
            <person name="Steindorff A."/>
            <person name="Hensen N."/>
            <person name="Bonometti L."/>
            <person name="Westerberg I."/>
            <person name="Brannstrom I.O."/>
            <person name="Guillou S."/>
            <person name="Cros-Aarteil S."/>
            <person name="Calhoun S."/>
            <person name="Haridas S."/>
            <person name="Kuo A."/>
            <person name="Mondo S."/>
            <person name="Pangilinan J."/>
            <person name="Riley R."/>
            <person name="Labutti K."/>
            <person name="Andreopoulos B."/>
            <person name="Lipzen A."/>
            <person name="Chen C."/>
            <person name="Yanf M."/>
            <person name="Daum C."/>
            <person name="Ng V."/>
            <person name="Clum A."/>
            <person name="Ohm R."/>
            <person name="Martin F."/>
            <person name="Silar P."/>
            <person name="Natvig D."/>
            <person name="Lalanne C."/>
            <person name="Gautier V."/>
            <person name="Ament-Velasquez S.L."/>
            <person name="Kruys A."/>
            <person name="Hutchinson M.I."/>
            <person name="Powell A.J."/>
            <person name="Barry K."/>
            <person name="Miller A.N."/>
            <person name="Grigoriev I.V."/>
            <person name="Debuchy R."/>
            <person name="Gladieux P."/>
            <person name="Thoren M.H."/>
            <person name="Johannesson H."/>
        </authorList>
    </citation>
    <scope>NUCLEOTIDE SEQUENCE</scope>
    <source>
        <strain evidence="2">PSN293</strain>
    </source>
</reference>
<evidence type="ECO:0000313" key="3">
    <source>
        <dbReference type="Proteomes" id="UP001301769"/>
    </source>
</evidence>
<evidence type="ECO:0000256" key="1">
    <source>
        <dbReference type="SAM" id="SignalP"/>
    </source>
</evidence>
<dbReference type="GO" id="GO:0051118">
    <property type="term" value="F:glucan endo-1,3-alpha-glucosidase activity"/>
    <property type="evidence" value="ECO:0007669"/>
    <property type="project" value="InterPro"/>
</dbReference>